<protein>
    <recommendedName>
        <fullName evidence="4">Beta-galactosidase</fullName>
        <ecNumber evidence="4">3.2.1.23</ecNumber>
    </recommendedName>
</protein>
<evidence type="ECO:0000256" key="4">
    <source>
        <dbReference type="RuleBase" id="RU000675"/>
    </source>
</evidence>
<comment type="similarity">
    <text evidence="1 5">Belongs to the glycosyl hydrolase 35 family.</text>
</comment>
<evidence type="ECO:0000256" key="1">
    <source>
        <dbReference type="ARBA" id="ARBA00009809"/>
    </source>
</evidence>
<accession>A0A3E3I5B3</accession>
<dbReference type="GO" id="GO:0005975">
    <property type="term" value="P:carbohydrate metabolic process"/>
    <property type="evidence" value="ECO:0007669"/>
    <property type="project" value="InterPro"/>
</dbReference>
<dbReference type="Proteomes" id="UP000260812">
    <property type="component" value="Unassembled WGS sequence"/>
</dbReference>
<gene>
    <name evidence="7" type="ORF">DXC51_12575</name>
</gene>
<dbReference type="AlphaFoldDB" id="A0A3E3I5B3"/>
<organism evidence="7 8">
    <name type="scientific">Eisenbergiella massiliensis</name>
    <dbReference type="NCBI Taxonomy" id="1720294"/>
    <lineage>
        <taxon>Bacteria</taxon>
        <taxon>Bacillati</taxon>
        <taxon>Bacillota</taxon>
        <taxon>Clostridia</taxon>
        <taxon>Lachnospirales</taxon>
        <taxon>Lachnospiraceae</taxon>
        <taxon>Eisenbergiella</taxon>
    </lineage>
</organism>
<reference evidence="7" key="1">
    <citation type="submission" date="2018-08" db="EMBL/GenBank/DDBJ databases">
        <title>A genome reference for cultivated species of the human gut microbiota.</title>
        <authorList>
            <person name="Zou Y."/>
            <person name="Xue W."/>
            <person name="Luo G."/>
        </authorList>
    </citation>
    <scope>NUCLEOTIDE SEQUENCE [LARGE SCALE GENOMIC DNA]</scope>
    <source>
        <strain evidence="7">TF05-5AC</strain>
    </source>
</reference>
<dbReference type="InterPro" id="IPR001944">
    <property type="entry name" value="Glycoside_Hdrlase_35"/>
</dbReference>
<dbReference type="PRINTS" id="PR00742">
    <property type="entry name" value="GLHYDRLASE35"/>
</dbReference>
<feature type="domain" description="Glycoside hydrolase 35 catalytic" evidence="6">
    <location>
        <begin position="14"/>
        <end position="355"/>
    </location>
</feature>
<dbReference type="PANTHER" id="PTHR23421">
    <property type="entry name" value="BETA-GALACTOSIDASE RELATED"/>
    <property type="match status" value="1"/>
</dbReference>
<proteinExistence type="inferred from homology"/>
<dbReference type="InterPro" id="IPR031330">
    <property type="entry name" value="Gly_Hdrlase_35_cat"/>
</dbReference>
<evidence type="ECO:0000313" key="7">
    <source>
        <dbReference type="EMBL" id="RGE60460.1"/>
    </source>
</evidence>
<dbReference type="Gene3D" id="3.20.20.80">
    <property type="entry name" value="Glycosidases"/>
    <property type="match status" value="1"/>
</dbReference>
<evidence type="ECO:0000313" key="8">
    <source>
        <dbReference type="Proteomes" id="UP000260812"/>
    </source>
</evidence>
<keyword evidence="3 4" id="KW-0326">Glycosidase</keyword>
<name>A0A3E3I5B3_9FIRM</name>
<dbReference type="EMBL" id="QVLV01000007">
    <property type="protein sequence ID" value="RGE60460.1"/>
    <property type="molecule type" value="Genomic_DNA"/>
</dbReference>
<comment type="caution">
    <text evidence="7">The sequence shown here is derived from an EMBL/GenBank/DDBJ whole genome shotgun (WGS) entry which is preliminary data.</text>
</comment>
<dbReference type="Pfam" id="PF01301">
    <property type="entry name" value="Glyco_hydro_35"/>
    <property type="match status" value="1"/>
</dbReference>
<keyword evidence="2 4" id="KW-0378">Hydrolase</keyword>
<dbReference type="GO" id="GO:0004565">
    <property type="term" value="F:beta-galactosidase activity"/>
    <property type="evidence" value="ECO:0007669"/>
    <property type="project" value="UniProtKB-EC"/>
</dbReference>
<keyword evidence="8" id="KW-1185">Reference proteome</keyword>
<evidence type="ECO:0000259" key="6">
    <source>
        <dbReference type="Pfam" id="PF01301"/>
    </source>
</evidence>
<dbReference type="EC" id="3.2.1.23" evidence="4"/>
<evidence type="ECO:0000256" key="5">
    <source>
        <dbReference type="RuleBase" id="RU003679"/>
    </source>
</evidence>
<evidence type="ECO:0000256" key="2">
    <source>
        <dbReference type="ARBA" id="ARBA00022801"/>
    </source>
</evidence>
<dbReference type="InterPro" id="IPR017853">
    <property type="entry name" value="GH"/>
</dbReference>
<dbReference type="InterPro" id="IPR019801">
    <property type="entry name" value="Glyco_hydro_35_CS"/>
</dbReference>
<sequence length="709" mass="81414">MNAKEVFGWTPEYLTRNGRPWFPVMGEFHYSRYPDRYWEESLYKMKACGVDVVSTYVIWIHHEEEEGRYDFTGCRNLRKFLAAADKCGVLIFLRIGPWCHGEVRNGGFPDWLLQKEYEPRTNDERYFACVEAYYNRVFEEVQGYLLKDGGPIIGVQIENEYGHCGGLQAEDGEAHMRRLKELAVKAGFEVPYYTATGWGGAATGGLLPVLGGYCDAPWDPRITEIEPSVNYVFTRERNDRNIGSDQRKGEDLTWSCDKFPYLTAELGGGIQVTKHRRPVASNRDISAMTLTKLGCGANLLGYYMYHGGTNPHGKRSTLQESRETGYPNDLPEYSYDFNAPIREYGQISDTALELKLYAMFLHDFGEEFCRMDTYLTEENPEDPNDVSRLRTAIRRNGSSGYLFVNNYQRRKKLAEHNAVTLKAELPGECIQFEAQDIHDGDYFFYPFHFPIGENAELLCANATPLCVLHRGDGNRYCFYGKDPDFKVTGEPGKNELVCLSRQEALHSWKIESGGEEHLLICGHPVIKREQGCDILYRPKANETVEFAAYPELAQSPEGFEKSRTEGIYTIYTMSNSPKPQPLRCKMTEYRDADSTRYEVEIEYDGIYREQGIFRGRIPEDVFLKLDYTGESLELFINGTKEGDHFYTGQLWEIGLKRFDFPEKVELVIHRLDRNMPVYIETWPDLPDGGEAVVNTLTAEKEYRIPLQLA</sequence>
<comment type="catalytic activity">
    <reaction evidence="4">
        <text>Hydrolysis of terminal non-reducing beta-D-galactose residues in beta-D-galactosides.</text>
        <dbReference type="EC" id="3.2.1.23"/>
    </reaction>
</comment>
<dbReference type="SUPFAM" id="SSF51445">
    <property type="entry name" value="(Trans)glycosidases"/>
    <property type="match status" value="1"/>
</dbReference>
<evidence type="ECO:0000256" key="3">
    <source>
        <dbReference type="ARBA" id="ARBA00023295"/>
    </source>
</evidence>
<dbReference type="PROSITE" id="PS01182">
    <property type="entry name" value="GLYCOSYL_HYDROL_F35"/>
    <property type="match status" value="1"/>
</dbReference>